<evidence type="ECO:0000313" key="2">
    <source>
        <dbReference type="EMBL" id="KAK7605030.1"/>
    </source>
</evidence>
<feature type="region of interest" description="Disordered" evidence="1">
    <location>
        <begin position="73"/>
        <end position="101"/>
    </location>
</feature>
<organism evidence="2 3">
    <name type="scientific">Parthenolecanium corni</name>
    <dbReference type="NCBI Taxonomy" id="536013"/>
    <lineage>
        <taxon>Eukaryota</taxon>
        <taxon>Metazoa</taxon>
        <taxon>Ecdysozoa</taxon>
        <taxon>Arthropoda</taxon>
        <taxon>Hexapoda</taxon>
        <taxon>Insecta</taxon>
        <taxon>Pterygota</taxon>
        <taxon>Neoptera</taxon>
        <taxon>Paraneoptera</taxon>
        <taxon>Hemiptera</taxon>
        <taxon>Sternorrhyncha</taxon>
        <taxon>Coccoidea</taxon>
        <taxon>Coccidae</taxon>
        <taxon>Parthenolecanium</taxon>
    </lineage>
</organism>
<name>A0AAN9YBN2_9HEMI</name>
<proteinExistence type="predicted"/>
<keyword evidence="3" id="KW-1185">Reference proteome</keyword>
<comment type="caution">
    <text evidence="2">The sequence shown here is derived from an EMBL/GenBank/DDBJ whole genome shotgun (WGS) entry which is preliminary data.</text>
</comment>
<evidence type="ECO:0000256" key="1">
    <source>
        <dbReference type="SAM" id="MobiDB-lite"/>
    </source>
</evidence>
<sequence>MDFTPRYPFLIERTNPISSIDISNYVQELSDDQARRQLENTAVEEGMKKEETKVKQFTIKLHRFDSSVEARFVTGDARQQRPSKSYYSQKRVSSTSGPQAP</sequence>
<evidence type="ECO:0000313" key="3">
    <source>
        <dbReference type="Proteomes" id="UP001367676"/>
    </source>
</evidence>
<feature type="compositionally biased region" description="Polar residues" evidence="1">
    <location>
        <begin position="80"/>
        <end position="101"/>
    </location>
</feature>
<dbReference type="AlphaFoldDB" id="A0AAN9YBN2"/>
<dbReference type="EMBL" id="JBBCAQ010000003">
    <property type="protein sequence ID" value="KAK7605030.1"/>
    <property type="molecule type" value="Genomic_DNA"/>
</dbReference>
<protein>
    <submittedName>
        <fullName evidence="2">Uncharacterized protein</fullName>
    </submittedName>
</protein>
<accession>A0AAN9YBN2</accession>
<dbReference type="Proteomes" id="UP001367676">
    <property type="component" value="Unassembled WGS sequence"/>
</dbReference>
<reference evidence="2 3" key="1">
    <citation type="submission" date="2024-03" db="EMBL/GenBank/DDBJ databases">
        <title>Adaptation during the transition from Ophiocordyceps entomopathogen to insect associate is accompanied by gene loss and intensified selection.</title>
        <authorList>
            <person name="Ward C.M."/>
            <person name="Onetto C.A."/>
            <person name="Borneman A.R."/>
        </authorList>
    </citation>
    <scope>NUCLEOTIDE SEQUENCE [LARGE SCALE GENOMIC DNA]</scope>
    <source>
        <strain evidence="2">AWRI1</strain>
        <tissue evidence="2">Single Adult Female</tissue>
    </source>
</reference>
<gene>
    <name evidence="2" type="ORF">V9T40_006216</name>
</gene>